<sequence length="145" mass="17164">MANPIPLKKRKILAESYFFNFYSQKEIADLLDTPENTISRWVQAGDWKKIRDHKTVTRDKLVSNLLSQVNQLEEAAREENRPLNSKETDSILKIAMAVEKLDKKINLSLYIQVFKEFNDFLIREDFELAKRFIPYQSNFIRNHAE</sequence>
<reference evidence="3" key="1">
    <citation type="submission" date="2011-07" db="EMBL/GenBank/DDBJ databases">
        <title>The complete genome of Cyclobacterium marinum DSM 745.</title>
        <authorList>
            <person name="Lucas S."/>
            <person name="Han J."/>
            <person name="Lapidus A."/>
            <person name="Bruce D."/>
            <person name="Goodwin L."/>
            <person name="Pitluck S."/>
            <person name="Peters L."/>
            <person name="Kyrpides N."/>
            <person name="Mavromatis K."/>
            <person name="Ivanova N."/>
            <person name="Ovchinnikova G."/>
            <person name="Chertkov O."/>
            <person name="Detter J.C."/>
            <person name="Tapia R."/>
            <person name="Han C."/>
            <person name="Land M."/>
            <person name="Hauser L."/>
            <person name="Markowitz V."/>
            <person name="Cheng J.-F."/>
            <person name="Hugenholtz P."/>
            <person name="Woyke T."/>
            <person name="Wu D."/>
            <person name="Tindall B."/>
            <person name="Schuetze A."/>
            <person name="Brambilla E."/>
            <person name="Klenk H.-P."/>
            <person name="Eisen J.A."/>
        </authorList>
    </citation>
    <scope>NUCLEOTIDE SEQUENCE [LARGE SCALE GENOMIC DNA]</scope>
    <source>
        <strain evidence="3">ATCC 25205 / DSM 745 / LMG 13164 / NCIMB 1802</strain>
    </source>
</reference>
<dbReference type="STRING" id="880070.Cycma_0576"/>
<dbReference type="InterPro" id="IPR013324">
    <property type="entry name" value="RNA_pol_sigma_r3/r4-like"/>
</dbReference>
<protein>
    <recommendedName>
        <fullName evidence="1">Terminase ATPase subunit N-terminal domain-containing protein</fullName>
    </recommendedName>
</protein>
<organism evidence="2 3">
    <name type="scientific">Cyclobacterium marinum (strain ATCC 25205 / DSM 745 / LMG 13164 / NCIMB 1802)</name>
    <name type="common">Flectobacillus marinus</name>
    <dbReference type="NCBI Taxonomy" id="880070"/>
    <lineage>
        <taxon>Bacteria</taxon>
        <taxon>Pseudomonadati</taxon>
        <taxon>Bacteroidota</taxon>
        <taxon>Cytophagia</taxon>
        <taxon>Cytophagales</taxon>
        <taxon>Cyclobacteriaceae</taxon>
        <taxon>Cyclobacterium</taxon>
    </lineage>
</organism>
<dbReference type="eggNOG" id="COG5484">
    <property type="taxonomic scope" value="Bacteria"/>
</dbReference>
<name>G0IY18_CYCMS</name>
<evidence type="ECO:0000313" key="3">
    <source>
        <dbReference type="Proteomes" id="UP000001635"/>
    </source>
</evidence>
<dbReference type="SUPFAM" id="SSF88659">
    <property type="entry name" value="Sigma3 and sigma4 domains of RNA polymerase sigma factors"/>
    <property type="match status" value="1"/>
</dbReference>
<dbReference type="AlphaFoldDB" id="G0IY18"/>
<dbReference type="EMBL" id="CP002955">
    <property type="protein sequence ID" value="AEL24351.1"/>
    <property type="molecule type" value="Genomic_DNA"/>
</dbReference>
<gene>
    <name evidence="2" type="ordered locus">Cycma_0576</name>
</gene>
<proteinExistence type="predicted"/>
<dbReference type="HOGENOM" id="CLU_119051_1_0_10"/>
<dbReference type="Proteomes" id="UP000001635">
    <property type="component" value="Chromosome"/>
</dbReference>
<dbReference type="OrthoDB" id="961372at2"/>
<feature type="domain" description="Terminase ATPase subunit N-terminal" evidence="1">
    <location>
        <begin position="14"/>
        <end position="50"/>
    </location>
</feature>
<dbReference type="InterPro" id="IPR010332">
    <property type="entry name" value="ATPase_terminase-su_N"/>
</dbReference>
<dbReference type="Pfam" id="PF06056">
    <property type="entry name" value="Terminase_5"/>
    <property type="match status" value="1"/>
</dbReference>
<accession>G0IY18</accession>
<dbReference type="KEGG" id="cmr:Cycma_0576"/>
<dbReference type="RefSeq" id="WP_014018649.1">
    <property type="nucleotide sequence ID" value="NC_015914.1"/>
</dbReference>
<evidence type="ECO:0000259" key="1">
    <source>
        <dbReference type="Pfam" id="PF06056"/>
    </source>
</evidence>
<keyword evidence="3" id="KW-1185">Reference proteome</keyword>
<evidence type="ECO:0000313" key="2">
    <source>
        <dbReference type="EMBL" id="AEL24351.1"/>
    </source>
</evidence>